<dbReference type="AlphaFoldDB" id="G0UZJ9"/>
<name>G0UZJ9_TRYCI</name>
<gene>
    <name evidence="2" type="ORF">TCIL3000_11_2060</name>
</gene>
<feature type="compositionally biased region" description="Polar residues" evidence="1">
    <location>
        <begin position="343"/>
        <end position="371"/>
    </location>
</feature>
<accession>G0UZJ9</accession>
<sequence length="464" mass="50283">MDVWLFRVRVAFASPSLSEPQQLRSLAAEKKLSCHVDFNGRKVIVETQASGEGDSQETFIYRLQSPSLPELLAALATQPVTFHLMPAGTANESTPVEHYAYCEATTNVAYIAERSGDIFTLPLKYVGATTTDAAIGELSLRIFFEQVVDVVIHLKELCVTCLSDGMYRVHCKLSPFKEGTASKAVVASSGTAKWTSEHVPKSKYRGPLRSLLNHRFVISVLMQSIGDEETSVARFLVDLTNMAEDASSQVIQFSLKDSETSISAEGTLQLDDLPLFEPELRRIIGSSVLQSQGDEGAEEKEINTEKNSASVAGWDSPANKVNEKHNMDATTSVPEKKLGPLSQAFSSTTTPSTDAFQKHTQLKYTGSSNENEGSKQPHEDSVPKGQPKLSNIHYRIDEPSPLELSDGDVPPDTVPPPLELSDGDVPPDTVPPPLELSDGDVPPDTVPPPLELSDGDGHRPGSSS</sequence>
<evidence type="ECO:0000256" key="1">
    <source>
        <dbReference type="SAM" id="MobiDB-lite"/>
    </source>
</evidence>
<dbReference type="VEuPathDB" id="TriTrypDB:TcIL3000.11.2060"/>
<feature type="region of interest" description="Disordered" evidence="1">
    <location>
        <begin position="287"/>
        <end position="464"/>
    </location>
</feature>
<proteinExistence type="predicted"/>
<dbReference type="EMBL" id="HE575324">
    <property type="protein sequence ID" value="CCC94818.1"/>
    <property type="molecule type" value="Genomic_DNA"/>
</dbReference>
<evidence type="ECO:0000313" key="2">
    <source>
        <dbReference type="EMBL" id="CCC94818.1"/>
    </source>
</evidence>
<protein>
    <submittedName>
        <fullName evidence="2">Uncharacterized protein TCIL3000_11_2060</fullName>
    </submittedName>
</protein>
<reference evidence="2" key="1">
    <citation type="journal article" date="2012" name="Proc. Natl. Acad. Sci. U.S.A.">
        <title>Antigenic diversity is generated by distinct evolutionary mechanisms in African trypanosome species.</title>
        <authorList>
            <person name="Jackson A.P."/>
            <person name="Berry A."/>
            <person name="Aslett M."/>
            <person name="Allison H.C."/>
            <person name="Burton P."/>
            <person name="Vavrova-Anderson J."/>
            <person name="Brown R."/>
            <person name="Browne H."/>
            <person name="Corton N."/>
            <person name="Hauser H."/>
            <person name="Gamble J."/>
            <person name="Gilderthorp R."/>
            <person name="Marcello L."/>
            <person name="McQuillan J."/>
            <person name="Otto T.D."/>
            <person name="Quail M.A."/>
            <person name="Sanders M.J."/>
            <person name="van Tonder A."/>
            <person name="Ginger M.L."/>
            <person name="Field M.C."/>
            <person name="Barry J.D."/>
            <person name="Hertz-Fowler C."/>
            <person name="Berriman M."/>
        </authorList>
    </citation>
    <scope>NUCLEOTIDE SEQUENCE</scope>
    <source>
        <strain evidence="2">IL3000</strain>
    </source>
</reference>
<organism evidence="2">
    <name type="scientific">Trypanosoma congolense (strain IL3000)</name>
    <dbReference type="NCBI Taxonomy" id="1068625"/>
    <lineage>
        <taxon>Eukaryota</taxon>
        <taxon>Discoba</taxon>
        <taxon>Euglenozoa</taxon>
        <taxon>Kinetoplastea</taxon>
        <taxon>Metakinetoplastina</taxon>
        <taxon>Trypanosomatida</taxon>
        <taxon>Trypanosomatidae</taxon>
        <taxon>Trypanosoma</taxon>
        <taxon>Nannomonas</taxon>
    </lineage>
</organism>
<feature type="compositionally biased region" description="Basic and acidic residues" evidence="1">
    <location>
        <begin position="455"/>
        <end position="464"/>
    </location>
</feature>
<feature type="compositionally biased region" description="Basic and acidic residues" evidence="1">
    <location>
        <begin position="372"/>
        <end position="382"/>
    </location>
</feature>
<feature type="non-terminal residue" evidence="2">
    <location>
        <position position="464"/>
    </location>
</feature>